<evidence type="ECO:0000256" key="1">
    <source>
        <dbReference type="SAM" id="MobiDB-lite"/>
    </source>
</evidence>
<feature type="compositionally biased region" description="Basic and acidic residues" evidence="1">
    <location>
        <begin position="185"/>
        <end position="196"/>
    </location>
</feature>
<feature type="compositionally biased region" description="Basic and acidic residues" evidence="1">
    <location>
        <begin position="154"/>
        <end position="167"/>
    </location>
</feature>
<dbReference type="EMBL" id="UFQS01000139">
    <property type="protein sequence ID" value="SSX00343.1"/>
    <property type="molecule type" value="Genomic_DNA"/>
</dbReference>
<evidence type="ECO:0000313" key="2">
    <source>
        <dbReference type="EMBL" id="SSX00343.1"/>
    </source>
</evidence>
<feature type="compositionally biased region" description="Polar residues" evidence="1">
    <location>
        <begin position="46"/>
        <end position="55"/>
    </location>
</feature>
<organism evidence="3">
    <name type="scientific">Culicoides sonorensis</name>
    <name type="common">Biting midge</name>
    <dbReference type="NCBI Taxonomy" id="179676"/>
    <lineage>
        <taxon>Eukaryota</taxon>
        <taxon>Metazoa</taxon>
        <taxon>Ecdysozoa</taxon>
        <taxon>Arthropoda</taxon>
        <taxon>Hexapoda</taxon>
        <taxon>Insecta</taxon>
        <taxon>Pterygota</taxon>
        <taxon>Neoptera</taxon>
        <taxon>Endopterygota</taxon>
        <taxon>Diptera</taxon>
        <taxon>Nematocera</taxon>
        <taxon>Chironomoidea</taxon>
        <taxon>Ceratopogonidae</taxon>
        <taxon>Ceratopogoninae</taxon>
        <taxon>Culicoides</taxon>
        <taxon>Monoculicoides</taxon>
    </lineage>
</organism>
<sequence>MKLKVSKFLTLSKRKMIKLNKENFTSSETSQQNLTDENEENKSNTDEAPNNMENEGSQEKIEESDAEKMSMMIDENETLNVDSIEDTSITNEKATSTEEEGNSILRINRDISETTNEHNLEILFEKESEENEGSGNSDLLEENAQVSIQTVIESDEKGESTEDKQNEEFSTDENLNTNAEFSTDEFEKTNNIEEHNSSVQNDLPQENTNNDISIENNGKDDEIYKSKEVEQDVSEDPTAFNEDINIVEEEDSNGEKNVEPDKTDFETKEKPYEAQNNTIDSNSIKISKLSQN</sequence>
<reference evidence="3" key="2">
    <citation type="submission" date="2018-07" db="EMBL/GenBank/DDBJ databases">
        <authorList>
            <person name="Quirk P.G."/>
            <person name="Krulwich T.A."/>
        </authorList>
    </citation>
    <scope>NUCLEOTIDE SEQUENCE</scope>
</reference>
<accession>A0A336LVP5</accession>
<feature type="compositionally biased region" description="Polar residues" evidence="1">
    <location>
        <begin position="78"/>
        <end position="94"/>
    </location>
</feature>
<feature type="region of interest" description="Disordered" evidence="1">
    <location>
        <begin position="18"/>
        <end position="102"/>
    </location>
</feature>
<feature type="compositionally biased region" description="Basic and acidic residues" evidence="1">
    <location>
        <begin position="217"/>
        <end position="230"/>
    </location>
</feature>
<feature type="compositionally biased region" description="Polar residues" evidence="1">
    <location>
        <begin position="22"/>
        <end position="35"/>
    </location>
</feature>
<feature type="compositionally biased region" description="Basic and acidic residues" evidence="1">
    <location>
        <begin position="57"/>
        <end position="68"/>
    </location>
</feature>
<reference evidence="2" key="1">
    <citation type="submission" date="2018-04" db="EMBL/GenBank/DDBJ databases">
        <authorList>
            <person name="Go L.Y."/>
            <person name="Mitchell J.A."/>
        </authorList>
    </citation>
    <scope>NUCLEOTIDE SEQUENCE</scope>
    <source>
        <tissue evidence="2">Whole organism</tissue>
    </source>
</reference>
<feature type="compositionally biased region" description="Basic and acidic residues" evidence="1">
    <location>
        <begin position="253"/>
        <end position="272"/>
    </location>
</feature>
<feature type="compositionally biased region" description="Polar residues" evidence="1">
    <location>
        <begin position="274"/>
        <end position="292"/>
    </location>
</feature>
<evidence type="ECO:0000313" key="3">
    <source>
        <dbReference type="EMBL" id="SSX20723.1"/>
    </source>
</evidence>
<name>A0A336LVP5_CULSO</name>
<feature type="compositionally biased region" description="Polar residues" evidence="1">
    <location>
        <begin position="172"/>
        <end position="181"/>
    </location>
</feature>
<proteinExistence type="predicted"/>
<protein>
    <submittedName>
        <fullName evidence="3">CSON002373 protein</fullName>
    </submittedName>
</protein>
<feature type="compositionally biased region" description="Polar residues" evidence="1">
    <location>
        <begin position="197"/>
        <end position="216"/>
    </location>
</feature>
<dbReference type="VEuPathDB" id="VectorBase:CSON002373"/>
<dbReference type="EMBL" id="UFQT01000139">
    <property type="protein sequence ID" value="SSX20723.1"/>
    <property type="molecule type" value="Genomic_DNA"/>
</dbReference>
<dbReference type="AlphaFoldDB" id="A0A336LVP5"/>
<gene>
    <name evidence="3" type="primary">CSON002373</name>
</gene>
<feature type="region of interest" description="Disordered" evidence="1">
    <location>
        <begin position="124"/>
        <end position="292"/>
    </location>
</feature>